<dbReference type="InterPro" id="IPR016187">
    <property type="entry name" value="CTDL_fold"/>
</dbReference>
<dbReference type="STRING" id="7159.Q17NZ5"/>
<organism evidence="2 3">
    <name type="scientific">Aedes aegypti</name>
    <name type="common">Yellowfever mosquito</name>
    <name type="synonym">Culex aegypti</name>
    <dbReference type="NCBI Taxonomy" id="7159"/>
    <lineage>
        <taxon>Eukaryota</taxon>
        <taxon>Metazoa</taxon>
        <taxon>Ecdysozoa</taxon>
        <taxon>Arthropoda</taxon>
        <taxon>Hexapoda</taxon>
        <taxon>Insecta</taxon>
        <taxon>Pterygota</taxon>
        <taxon>Neoptera</taxon>
        <taxon>Endopterygota</taxon>
        <taxon>Diptera</taxon>
        <taxon>Nematocera</taxon>
        <taxon>Culicoidea</taxon>
        <taxon>Culicidae</taxon>
        <taxon>Culicinae</taxon>
        <taxon>Aedini</taxon>
        <taxon>Aedes</taxon>
        <taxon>Stegomyia</taxon>
    </lineage>
</organism>
<name>Q17NZ5_AEDAE</name>
<sequence>MHTYSRCTAALLVQSVDVTSSETVMAKTTHGTAVSLIVIWTLLQVRSALSKADKEYEIPSFRANWFKASEFCSSIGMQLVTITSRDENDAVARFVQGSDKFSDVASSFWIGGNDLAEEGTFSWMPNGRLVRYANWSPGEPNNTEDKEHCMQLVYIPRFEQRWTWNDNECRTNHMYFICESKPRDCVEQLKG</sequence>
<dbReference type="SMART" id="SM00034">
    <property type="entry name" value="CLECT"/>
    <property type="match status" value="1"/>
</dbReference>
<dbReference type="EMBL" id="CH477195">
    <property type="protein sequence ID" value="EAT48403.1"/>
    <property type="molecule type" value="Genomic_DNA"/>
</dbReference>
<evidence type="ECO:0000313" key="2">
    <source>
        <dbReference type="EMBL" id="EAT48403.1"/>
    </source>
</evidence>
<dbReference type="InterPro" id="IPR001304">
    <property type="entry name" value="C-type_lectin-like"/>
</dbReference>
<protein>
    <submittedName>
        <fullName evidence="2">AAEL000543-PA</fullName>
    </submittedName>
</protein>
<gene>
    <name evidence="2" type="primary">CTLMA11</name>
    <name evidence="2" type="ORF">AaeL_AAEL000543</name>
</gene>
<dbReference type="InterPro" id="IPR050111">
    <property type="entry name" value="C-type_lectin/snaclec_domain"/>
</dbReference>
<dbReference type="InterPro" id="IPR016186">
    <property type="entry name" value="C-type_lectin-like/link_sf"/>
</dbReference>
<dbReference type="OrthoDB" id="7715894at2759"/>
<dbReference type="PaxDb" id="7159-AAEL000543-PA"/>
<dbReference type="SUPFAM" id="SSF56436">
    <property type="entry name" value="C-type lectin-like"/>
    <property type="match status" value="1"/>
</dbReference>
<dbReference type="PANTHER" id="PTHR22803">
    <property type="entry name" value="MANNOSE, PHOSPHOLIPASE, LECTIN RECEPTOR RELATED"/>
    <property type="match status" value="1"/>
</dbReference>
<dbReference type="eggNOG" id="KOG4297">
    <property type="taxonomic scope" value="Eukaryota"/>
</dbReference>
<evidence type="ECO:0000259" key="1">
    <source>
        <dbReference type="PROSITE" id="PS50041"/>
    </source>
</evidence>
<dbReference type="Proteomes" id="UP000682892">
    <property type="component" value="Unassembled WGS sequence"/>
</dbReference>
<dbReference type="SMR" id="Q17NZ5"/>
<dbReference type="Pfam" id="PF00059">
    <property type="entry name" value="Lectin_C"/>
    <property type="match status" value="1"/>
</dbReference>
<dbReference type="HOGENOM" id="CLU_049894_10_0_1"/>
<dbReference type="Gene3D" id="3.10.100.10">
    <property type="entry name" value="Mannose-Binding Protein A, subunit A"/>
    <property type="match status" value="1"/>
</dbReference>
<dbReference type="OMA" id="CSSIGMQ"/>
<reference evidence="2" key="3">
    <citation type="submission" date="2012-09" db="EMBL/GenBank/DDBJ databases">
        <authorList>
            <consortium name="VectorBase"/>
        </authorList>
    </citation>
    <scope>NUCLEOTIDE SEQUENCE</scope>
    <source>
        <strain evidence="2">Liverpool</strain>
    </source>
</reference>
<dbReference type="KEGG" id="aag:5563670"/>
<reference evidence="2" key="1">
    <citation type="submission" date="2005-10" db="EMBL/GenBank/DDBJ databases">
        <authorList>
            <person name="Loftus B.J."/>
            <person name="Nene V.M."/>
            <person name="Hannick L.I."/>
            <person name="Bidwell S."/>
            <person name="Haas B."/>
            <person name="Amedeo P."/>
            <person name="Orvis J."/>
            <person name="Wortman J.R."/>
            <person name="White O.R."/>
            <person name="Salzberg S."/>
            <person name="Shumway M."/>
            <person name="Koo H."/>
            <person name="Zhao Y."/>
            <person name="Holmes M."/>
            <person name="Miller J."/>
            <person name="Schatz M."/>
            <person name="Pop M."/>
            <person name="Pai G."/>
            <person name="Utterback T."/>
            <person name="Rogers Y.-H."/>
            <person name="Kravitz S."/>
            <person name="Fraser C.M."/>
        </authorList>
    </citation>
    <scope>NUCLEOTIDE SEQUENCE</scope>
    <source>
        <strain evidence="2">Liverpool</strain>
    </source>
</reference>
<dbReference type="GeneID" id="5563670"/>
<feature type="domain" description="C-type lectin" evidence="1">
    <location>
        <begin position="51"/>
        <end position="175"/>
    </location>
</feature>
<dbReference type="AlphaFoldDB" id="Q17NZ5"/>
<dbReference type="PhylomeDB" id="Q17NZ5"/>
<dbReference type="CDD" id="cd00037">
    <property type="entry name" value="CLECT"/>
    <property type="match status" value="1"/>
</dbReference>
<proteinExistence type="predicted"/>
<accession>Q17NZ5</accession>
<dbReference type="PROSITE" id="PS50041">
    <property type="entry name" value="C_TYPE_LECTIN_2"/>
    <property type="match status" value="1"/>
</dbReference>
<evidence type="ECO:0000313" key="3">
    <source>
        <dbReference type="Proteomes" id="UP000682892"/>
    </source>
</evidence>
<dbReference type="VEuPathDB" id="VectorBase:AAEL000543"/>
<reference evidence="2" key="2">
    <citation type="journal article" date="2007" name="Science">
        <title>Genome sequence of Aedes aegypti, a major arbovirus vector.</title>
        <authorList>
            <person name="Nene V."/>
            <person name="Wortman J.R."/>
            <person name="Lawson D."/>
            <person name="Haas B."/>
            <person name="Kodira C."/>
            <person name="Tu Z.J."/>
            <person name="Loftus B."/>
            <person name="Xi Z."/>
            <person name="Megy K."/>
            <person name="Grabherr M."/>
            <person name="Ren Q."/>
            <person name="Zdobnov E.M."/>
            <person name="Lobo N.F."/>
            <person name="Campbell K.S."/>
            <person name="Brown S.E."/>
            <person name="Bonaldo M.F."/>
            <person name="Zhu J."/>
            <person name="Sinkins S.P."/>
            <person name="Hogenkamp D.G."/>
            <person name="Amedeo P."/>
            <person name="Arensburger P."/>
            <person name="Atkinson P.W."/>
            <person name="Bidwell S."/>
            <person name="Biedler J."/>
            <person name="Birney E."/>
            <person name="Bruggner R.V."/>
            <person name="Costas J."/>
            <person name="Coy M.R."/>
            <person name="Crabtree J."/>
            <person name="Crawford M."/>
            <person name="Debruyn B."/>
            <person name="Decaprio D."/>
            <person name="Eiglmeier K."/>
            <person name="Eisenstadt E."/>
            <person name="El-Dorry H."/>
            <person name="Gelbart W.M."/>
            <person name="Gomes S.L."/>
            <person name="Hammond M."/>
            <person name="Hannick L.I."/>
            <person name="Hogan J.R."/>
            <person name="Holmes M.H."/>
            <person name="Jaffe D."/>
            <person name="Johnston J.S."/>
            <person name="Kennedy R.C."/>
            <person name="Koo H."/>
            <person name="Kravitz S."/>
            <person name="Kriventseva E.V."/>
            <person name="Kulp D."/>
            <person name="Labutti K."/>
            <person name="Lee E."/>
            <person name="Li S."/>
            <person name="Lovin D.D."/>
            <person name="Mao C."/>
            <person name="Mauceli E."/>
            <person name="Menck C.F."/>
            <person name="Miller J.R."/>
            <person name="Montgomery P."/>
            <person name="Mori A."/>
            <person name="Nascimento A.L."/>
            <person name="Naveira H.F."/>
            <person name="Nusbaum C."/>
            <person name="O'leary S."/>
            <person name="Orvis J."/>
            <person name="Pertea M."/>
            <person name="Quesneville H."/>
            <person name="Reidenbach K.R."/>
            <person name="Rogers Y.H."/>
            <person name="Roth C.W."/>
            <person name="Schneider J.R."/>
            <person name="Schatz M."/>
            <person name="Shumway M."/>
            <person name="Stanke M."/>
            <person name="Stinson E.O."/>
            <person name="Tubio J.M."/>
            <person name="Vanzee J.P."/>
            <person name="Verjovski-Almeida S."/>
            <person name="Werner D."/>
            <person name="White O."/>
            <person name="Wyder S."/>
            <person name="Zeng Q."/>
            <person name="Zhao Q."/>
            <person name="Zhao Y."/>
            <person name="Hill C.A."/>
            <person name="Raikhel A.S."/>
            <person name="Soares M.B."/>
            <person name="Knudson D.L."/>
            <person name="Lee N.H."/>
            <person name="Galagan J."/>
            <person name="Salzberg S.L."/>
            <person name="Paulsen I.T."/>
            <person name="Dimopoulos G."/>
            <person name="Collins F.H."/>
            <person name="Birren B."/>
            <person name="Fraser-Liggett C.M."/>
            <person name="Severson D.W."/>
        </authorList>
    </citation>
    <scope>NUCLEOTIDE SEQUENCE [LARGE SCALE GENOMIC DNA]</scope>
    <source>
        <strain evidence="2">Liverpool</strain>
    </source>
</reference>